<dbReference type="Gene3D" id="1.25.40.10">
    <property type="entry name" value="Tetratricopeptide repeat domain"/>
    <property type="match status" value="1"/>
</dbReference>
<protein>
    <submittedName>
        <fullName evidence="4">Uncharacterized protein</fullName>
    </submittedName>
</protein>
<dbReference type="SUPFAM" id="SSF48452">
    <property type="entry name" value="TPR-like"/>
    <property type="match status" value="1"/>
</dbReference>
<name>A0A5C3KMW8_COPMA</name>
<keyword evidence="1" id="KW-0677">Repeat</keyword>
<dbReference type="GO" id="GO:0060090">
    <property type="term" value="F:molecular adaptor activity"/>
    <property type="evidence" value="ECO:0007669"/>
    <property type="project" value="TreeGrafter"/>
</dbReference>
<dbReference type="GO" id="GO:0006620">
    <property type="term" value="P:post-translational protein targeting to endoplasmic reticulum membrane"/>
    <property type="evidence" value="ECO:0007669"/>
    <property type="project" value="TreeGrafter"/>
</dbReference>
<dbReference type="InterPro" id="IPR011990">
    <property type="entry name" value="TPR-like_helical_dom_sf"/>
</dbReference>
<dbReference type="InterPro" id="IPR047150">
    <property type="entry name" value="SGT"/>
</dbReference>
<evidence type="ECO:0000256" key="1">
    <source>
        <dbReference type="ARBA" id="ARBA00022737"/>
    </source>
</evidence>
<dbReference type="GO" id="GO:0072380">
    <property type="term" value="C:TRC complex"/>
    <property type="evidence" value="ECO:0007669"/>
    <property type="project" value="TreeGrafter"/>
</dbReference>
<dbReference type="Proteomes" id="UP000307440">
    <property type="component" value="Unassembled WGS sequence"/>
</dbReference>
<accession>A0A5C3KMW8</accession>
<keyword evidence="5" id="KW-1185">Reference proteome</keyword>
<sequence>MASHRALSLQLKEEGNILFKAQQYEASIQKFTEAILLDNRNPAFYGNRAASYYFLRRYQEVLNDCQIALNLDPRYLKAWLRKGDAHDALTQYADSIDSYNRALDLTPRRESGHDELQRRISHVKAKIINPCTVYVLSSFVPAHQFDNGLSYSGLETLIALSRLHGIQIPNLQSIQTPAQIDELRKALFRHPKWTFPLPPSSGSHSSKPHPARIRFFLIPSDDHLPLSARSTIELDLEHEPAKKYDAEMRKLLGGCARYTREIVLSEDWEKSAQQLQQRHLQQSPTQYRTPGVPLGRHHAAYEIYYPVPSDSREASSRTRPIQNTRASSLLVHPNLCGPVLVAKAWYVKAERMAMELPRPGSSTSPVDGVCGAGGSALLGYDHLSLDELQSDMFQSRRREWGAVCRTVVGSAAC</sequence>
<evidence type="ECO:0000256" key="2">
    <source>
        <dbReference type="ARBA" id="ARBA00022803"/>
    </source>
</evidence>
<evidence type="ECO:0000256" key="3">
    <source>
        <dbReference type="PROSITE-ProRule" id="PRU00339"/>
    </source>
</evidence>
<gene>
    <name evidence="4" type="ORF">FA15DRAFT_82472</name>
</gene>
<dbReference type="EMBL" id="ML210270">
    <property type="protein sequence ID" value="TFK21375.1"/>
    <property type="molecule type" value="Genomic_DNA"/>
</dbReference>
<feature type="repeat" description="TPR" evidence="3">
    <location>
        <begin position="76"/>
        <end position="109"/>
    </location>
</feature>
<dbReference type="PANTHER" id="PTHR45831">
    <property type="entry name" value="LD24721P"/>
    <property type="match status" value="1"/>
</dbReference>
<dbReference type="GO" id="GO:0016020">
    <property type="term" value="C:membrane"/>
    <property type="evidence" value="ECO:0007669"/>
    <property type="project" value="TreeGrafter"/>
</dbReference>
<reference evidence="4 5" key="1">
    <citation type="journal article" date="2019" name="Nat. Ecol. Evol.">
        <title>Megaphylogeny resolves global patterns of mushroom evolution.</title>
        <authorList>
            <person name="Varga T."/>
            <person name="Krizsan K."/>
            <person name="Foldi C."/>
            <person name="Dima B."/>
            <person name="Sanchez-Garcia M."/>
            <person name="Sanchez-Ramirez S."/>
            <person name="Szollosi G.J."/>
            <person name="Szarkandi J.G."/>
            <person name="Papp V."/>
            <person name="Albert L."/>
            <person name="Andreopoulos W."/>
            <person name="Angelini C."/>
            <person name="Antonin V."/>
            <person name="Barry K.W."/>
            <person name="Bougher N.L."/>
            <person name="Buchanan P."/>
            <person name="Buyck B."/>
            <person name="Bense V."/>
            <person name="Catcheside P."/>
            <person name="Chovatia M."/>
            <person name="Cooper J."/>
            <person name="Damon W."/>
            <person name="Desjardin D."/>
            <person name="Finy P."/>
            <person name="Geml J."/>
            <person name="Haridas S."/>
            <person name="Hughes K."/>
            <person name="Justo A."/>
            <person name="Karasinski D."/>
            <person name="Kautmanova I."/>
            <person name="Kiss B."/>
            <person name="Kocsube S."/>
            <person name="Kotiranta H."/>
            <person name="LaButti K.M."/>
            <person name="Lechner B.E."/>
            <person name="Liimatainen K."/>
            <person name="Lipzen A."/>
            <person name="Lukacs Z."/>
            <person name="Mihaltcheva S."/>
            <person name="Morgado L.N."/>
            <person name="Niskanen T."/>
            <person name="Noordeloos M.E."/>
            <person name="Ohm R.A."/>
            <person name="Ortiz-Santana B."/>
            <person name="Ovrebo C."/>
            <person name="Racz N."/>
            <person name="Riley R."/>
            <person name="Savchenko A."/>
            <person name="Shiryaev A."/>
            <person name="Soop K."/>
            <person name="Spirin V."/>
            <person name="Szebenyi C."/>
            <person name="Tomsovsky M."/>
            <person name="Tulloss R.E."/>
            <person name="Uehling J."/>
            <person name="Grigoriev I.V."/>
            <person name="Vagvolgyi C."/>
            <person name="Papp T."/>
            <person name="Martin F.M."/>
            <person name="Miettinen O."/>
            <person name="Hibbett D.S."/>
            <person name="Nagy L.G."/>
        </authorList>
    </citation>
    <scope>NUCLEOTIDE SEQUENCE [LARGE SCALE GENOMIC DNA]</scope>
    <source>
        <strain evidence="4 5">CBS 121175</strain>
    </source>
</reference>
<evidence type="ECO:0000313" key="5">
    <source>
        <dbReference type="Proteomes" id="UP000307440"/>
    </source>
</evidence>
<dbReference type="InterPro" id="IPR019734">
    <property type="entry name" value="TPR_rpt"/>
</dbReference>
<keyword evidence="2 3" id="KW-0802">TPR repeat</keyword>
<dbReference type="SMART" id="SM00028">
    <property type="entry name" value="TPR"/>
    <property type="match status" value="3"/>
</dbReference>
<organism evidence="4 5">
    <name type="scientific">Coprinopsis marcescibilis</name>
    <name type="common">Agaric fungus</name>
    <name type="synonym">Psathyrella marcescibilis</name>
    <dbReference type="NCBI Taxonomy" id="230819"/>
    <lineage>
        <taxon>Eukaryota</taxon>
        <taxon>Fungi</taxon>
        <taxon>Dikarya</taxon>
        <taxon>Basidiomycota</taxon>
        <taxon>Agaricomycotina</taxon>
        <taxon>Agaricomycetes</taxon>
        <taxon>Agaricomycetidae</taxon>
        <taxon>Agaricales</taxon>
        <taxon>Agaricineae</taxon>
        <taxon>Psathyrellaceae</taxon>
        <taxon>Coprinopsis</taxon>
    </lineage>
</organism>
<dbReference type="OrthoDB" id="2362444at2759"/>
<dbReference type="AlphaFoldDB" id="A0A5C3KMW8"/>
<dbReference type="PROSITE" id="PS50005">
    <property type="entry name" value="TPR"/>
    <property type="match status" value="1"/>
</dbReference>
<proteinExistence type="predicted"/>
<dbReference type="PANTHER" id="PTHR45831:SF5">
    <property type="entry name" value="STI1 DOMAIN-CONTAINING PROTEIN"/>
    <property type="match status" value="1"/>
</dbReference>
<dbReference type="STRING" id="230819.A0A5C3KMW8"/>
<evidence type="ECO:0000313" key="4">
    <source>
        <dbReference type="EMBL" id="TFK21375.1"/>
    </source>
</evidence>